<comment type="caution">
    <text evidence="3">The sequence shown here is derived from an EMBL/GenBank/DDBJ whole genome shotgun (WGS) entry which is preliminary data.</text>
</comment>
<feature type="transmembrane region" description="Helical" evidence="1">
    <location>
        <begin position="251"/>
        <end position="269"/>
    </location>
</feature>
<feature type="transmembrane region" description="Helical" evidence="1">
    <location>
        <begin position="172"/>
        <end position="192"/>
    </location>
</feature>
<dbReference type="InterPro" id="IPR002656">
    <property type="entry name" value="Acyl_transf_3_dom"/>
</dbReference>
<dbReference type="AlphaFoldDB" id="A0A362XAM5"/>
<dbReference type="Pfam" id="PF01757">
    <property type="entry name" value="Acyl_transf_3"/>
    <property type="match status" value="1"/>
</dbReference>
<dbReference type="PANTHER" id="PTHR23028:SF53">
    <property type="entry name" value="ACYL_TRANSF_3 DOMAIN-CONTAINING PROTEIN"/>
    <property type="match status" value="1"/>
</dbReference>
<feature type="transmembrane region" description="Helical" evidence="1">
    <location>
        <begin position="80"/>
        <end position="98"/>
    </location>
</feature>
<dbReference type="PANTHER" id="PTHR23028">
    <property type="entry name" value="ACETYLTRANSFERASE"/>
    <property type="match status" value="1"/>
</dbReference>
<evidence type="ECO:0000259" key="2">
    <source>
        <dbReference type="Pfam" id="PF01757"/>
    </source>
</evidence>
<dbReference type="RefSeq" id="WP_105473169.1">
    <property type="nucleotide sequence ID" value="NZ_PVEO01000003.1"/>
</dbReference>
<dbReference type="InterPro" id="IPR050879">
    <property type="entry name" value="Acyltransferase_3"/>
</dbReference>
<name>A0A362XAM5_9FLAO</name>
<sequence length="348" mass="41601">MNKINTNNFDFLRVVFASTVAIAHLIELSQINSFQPYLKFFNTRLAIDGFFIISGFLIAKSYESNKKLKVYIKKRIKRIVPAYFFVILLCAIFFSAVSTEAFSDYFFSKQFWRYLVANLSFQNYIEPCLPGVFEGNLICAVNGALWTIKIEEAFYLLLPLFYYVIDSKKVNIYILSVSIYLVSVVYFSYFYYADMYRIAKQLPGALAFFITGVMYYRNFEFLIKWKHYFIIPCLVLFVLEQYVFSTYIFKPITYGFMVFYVAYNFKWLNNFGKYGDFTYGIYIYHFPLIQIFVHYNLFHDYNPILVSILLLFFVLIASVLSWYLLELQYLSENRKLRYKKLYRGLRYQ</sequence>
<keyword evidence="1" id="KW-1133">Transmembrane helix</keyword>
<evidence type="ECO:0000313" key="4">
    <source>
        <dbReference type="Proteomes" id="UP000251545"/>
    </source>
</evidence>
<evidence type="ECO:0000313" key="3">
    <source>
        <dbReference type="EMBL" id="PQV49396.1"/>
    </source>
</evidence>
<gene>
    <name evidence="3" type="ORF">CLV33_10325</name>
</gene>
<evidence type="ECO:0000256" key="1">
    <source>
        <dbReference type="SAM" id="Phobius"/>
    </source>
</evidence>
<dbReference type="Proteomes" id="UP000251545">
    <property type="component" value="Unassembled WGS sequence"/>
</dbReference>
<keyword evidence="1" id="KW-0472">Membrane</keyword>
<feature type="transmembrane region" description="Helical" evidence="1">
    <location>
        <begin position="281"/>
        <end position="298"/>
    </location>
</feature>
<organism evidence="3 4">
    <name type="scientific">Jejuia pallidilutea</name>
    <dbReference type="NCBI Taxonomy" id="504487"/>
    <lineage>
        <taxon>Bacteria</taxon>
        <taxon>Pseudomonadati</taxon>
        <taxon>Bacteroidota</taxon>
        <taxon>Flavobacteriia</taxon>
        <taxon>Flavobacteriales</taxon>
        <taxon>Flavobacteriaceae</taxon>
        <taxon>Jejuia</taxon>
    </lineage>
</organism>
<dbReference type="EMBL" id="PVEO01000003">
    <property type="protein sequence ID" value="PQV49396.1"/>
    <property type="molecule type" value="Genomic_DNA"/>
</dbReference>
<feature type="transmembrane region" description="Helical" evidence="1">
    <location>
        <begin position="198"/>
        <end position="216"/>
    </location>
</feature>
<keyword evidence="1" id="KW-0812">Transmembrane</keyword>
<reference evidence="3 4" key="1">
    <citation type="submission" date="2018-02" db="EMBL/GenBank/DDBJ databases">
        <title>Genomic Encyclopedia of Archaeal and Bacterial Type Strains, Phase II (KMG-II): from individual species to whole genera.</title>
        <authorList>
            <person name="Goeker M."/>
        </authorList>
    </citation>
    <scope>NUCLEOTIDE SEQUENCE [LARGE SCALE GENOMIC DNA]</scope>
    <source>
        <strain evidence="3 4">DSM 21165</strain>
    </source>
</reference>
<feature type="transmembrane region" description="Helical" evidence="1">
    <location>
        <begin position="12"/>
        <end position="31"/>
    </location>
</feature>
<protein>
    <submittedName>
        <fullName evidence="3">Peptidoglycan/LPS O-acetylase OafA/YrhL</fullName>
    </submittedName>
</protein>
<dbReference type="GO" id="GO:0016747">
    <property type="term" value="F:acyltransferase activity, transferring groups other than amino-acyl groups"/>
    <property type="evidence" value="ECO:0007669"/>
    <property type="project" value="InterPro"/>
</dbReference>
<accession>A0A362XAM5</accession>
<feature type="domain" description="Acyltransferase 3" evidence="2">
    <location>
        <begin position="8"/>
        <end position="322"/>
    </location>
</feature>
<proteinExistence type="predicted"/>
<feature type="transmembrane region" description="Helical" evidence="1">
    <location>
        <begin position="304"/>
        <end position="325"/>
    </location>
</feature>
<dbReference type="GO" id="GO:0009103">
    <property type="term" value="P:lipopolysaccharide biosynthetic process"/>
    <property type="evidence" value="ECO:0007669"/>
    <property type="project" value="TreeGrafter"/>
</dbReference>
<feature type="transmembrane region" description="Helical" evidence="1">
    <location>
        <begin position="37"/>
        <end position="59"/>
    </location>
</feature>
<dbReference type="GO" id="GO:0016020">
    <property type="term" value="C:membrane"/>
    <property type="evidence" value="ECO:0007669"/>
    <property type="project" value="TreeGrafter"/>
</dbReference>